<evidence type="ECO:0000313" key="2">
    <source>
        <dbReference type="Proteomes" id="UP000078542"/>
    </source>
</evidence>
<keyword evidence="2" id="KW-1185">Reference proteome</keyword>
<dbReference type="Proteomes" id="UP000078542">
    <property type="component" value="Unassembled WGS sequence"/>
</dbReference>
<name>A0A151I994_9HYME</name>
<evidence type="ECO:0000313" key="1">
    <source>
        <dbReference type="EMBL" id="KYM95378.1"/>
    </source>
</evidence>
<dbReference type="EMBL" id="KQ978293">
    <property type="protein sequence ID" value="KYM95378.1"/>
    <property type="molecule type" value="Genomic_DNA"/>
</dbReference>
<accession>A0A151I994</accession>
<protein>
    <submittedName>
        <fullName evidence="1">Uncharacterized protein</fullName>
    </submittedName>
</protein>
<reference evidence="1 2" key="1">
    <citation type="submission" date="2016-03" db="EMBL/GenBank/DDBJ databases">
        <title>Cyphomyrmex costatus WGS genome.</title>
        <authorList>
            <person name="Nygaard S."/>
            <person name="Hu H."/>
            <person name="Boomsma J."/>
            <person name="Zhang G."/>
        </authorList>
    </citation>
    <scope>NUCLEOTIDE SEQUENCE [LARGE SCALE GENOMIC DNA]</scope>
    <source>
        <strain evidence="1">MS0001</strain>
        <tissue evidence="1">Whole body</tissue>
    </source>
</reference>
<dbReference type="STRING" id="456900.A0A151I994"/>
<organism evidence="1 2">
    <name type="scientific">Cyphomyrmex costatus</name>
    <dbReference type="NCBI Taxonomy" id="456900"/>
    <lineage>
        <taxon>Eukaryota</taxon>
        <taxon>Metazoa</taxon>
        <taxon>Ecdysozoa</taxon>
        <taxon>Arthropoda</taxon>
        <taxon>Hexapoda</taxon>
        <taxon>Insecta</taxon>
        <taxon>Pterygota</taxon>
        <taxon>Neoptera</taxon>
        <taxon>Endopterygota</taxon>
        <taxon>Hymenoptera</taxon>
        <taxon>Apocrita</taxon>
        <taxon>Aculeata</taxon>
        <taxon>Formicoidea</taxon>
        <taxon>Formicidae</taxon>
        <taxon>Myrmicinae</taxon>
        <taxon>Cyphomyrmex</taxon>
    </lineage>
</organism>
<dbReference type="AlphaFoldDB" id="A0A151I994"/>
<proteinExistence type="predicted"/>
<gene>
    <name evidence="1" type="ORF">ALC62_13978</name>
</gene>
<sequence>MINLGGETIRARVVALERPLISNLLIEEDCAVRYRAAERSVNSVDFVSSRCRGRETKDEYRTPGLGEKYIDLPHTILSISVQIRPTIHKEPSKDGDTTDYVGPVNNFMHSLFNQVDVFFNQKLISPPNNAYAYRAYIETLLNYGPAAKNSHLTSVLWYEDKSGHNFNWDEVDILDIEPSYSKRLISEMIHIKKQKNGINKQNDTDSLPEIYSNIIQSLSPS</sequence>